<dbReference type="Pfam" id="PF11306">
    <property type="entry name" value="DUF3108"/>
    <property type="match status" value="1"/>
</dbReference>
<sequence length="233" mass="27019">MPIIIILTASSAQAEGLTEFRMKLKAERFRPISVTMSGTQSLVKLPNENWQFQLMADGSWAGIEETSEFSVQQNQVLPVHFQSDSHFSFFSEKKEITFDRQNNKISITVDKDQRTLDLKAAVFDPHSYQIHLANQIREGKSDIEFQVIRYKRPLIYSYQVVGEEWLNTATGKLLTVKVRQVRGVDKKEDYFVWLAKDYGYIPIQFEHYKKDKIIDRIEMISGTFDGKPIQGSR</sequence>
<reference evidence="1 2" key="1">
    <citation type="submission" date="2014-01" db="EMBL/GenBank/DDBJ databases">
        <title>Full genme sequencing of cellulolytic bacterium Gynuella sunshinyii YC6258T gen. nov., sp. nov.</title>
        <authorList>
            <person name="Khan H."/>
            <person name="Chung E.J."/>
            <person name="Chung Y.R."/>
        </authorList>
    </citation>
    <scope>NUCLEOTIDE SEQUENCE [LARGE SCALE GENOMIC DNA]</scope>
    <source>
        <strain evidence="1 2">YC6258</strain>
    </source>
</reference>
<evidence type="ECO:0000313" key="2">
    <source>
        <dbReference type="Proteomes" id="UP000032266"/>
    </source>
</evidence>
<organism evidence="1 2">
    <name type="scientific">Gynuella sunshinyii YC6258</name>
    <dbReference type="NCBI Taxonomy" id="1445510"/>
    <lineage>
        <taxon>Bacteria</taxon>
        <taxon>Pseudomonadati</taxon>
        <taxon>Pseudomonadota</taxon>
        <taxon>Gammaproteobacteria</taxon>
        <taxon>Oceanospirillales</taxon>
        <taxon>Saccharospirillaceae</taxon>
        <taxon>Gynuella</taxon>
    </lineage>
</organism>
<keyword evidence="1" id="KW-0645">Protease</keyword>
<dbReference type="InterPro" id="IPR021457">
    <property type="entry name" value="DUF3108"/>
</dbReference>
<keyword evidence="1" id="KW-0378">Hydrolase</keyword>
<proteinExistence type="predicted"/>
<dbReference type="EMBL" id="CP007142">
    <property type="protein sequence ID" value="AJQ95898.1"/>
    <property type="molecule type" value="Genomic_DNA"/>
</dbReference>
<accession>A0A0C5VR64</accession>
<dbReference type="STRING" id="1445510.YC6258_03862"/>
<name>A0A0C5VR64_9GAMM</name>
<gene>
    <name evidence="1" type="ORF">YC6258_03862</name>
</gene>
<evidence type="ECO:0000313" key="1">
    <source>
        <dbReference type="EMBL" id="AJQ95898.1"/>
    </source>
</evidence>
<dbReference type="GO" id="GO:0006508">
    <property type="term" value="P:proteolysis"/>
    <property type="evidence" value="ECO:0007669"/>
    <property type="project" value="UniProtKB-KW"/>
</dbReference>
<keyword evidence="2" id="KW-1185">Reference proteome</keyword>
<protein>
    <submittedName>
        <fullName evidence="1">Protease II</fullName>
    </submittedName>
</protein>
<dbReference type="Proteomes" id="UP000032266">
    <property type="component" value="Chromosome"/>
</dbReference>
<dbReference type="KEGG" id="gsn:YC6258_03862"/>
<dbReference type="GO" id="GO:0008233">
    <property type="term" value="F:peptidase activity"/>
    <property type="evidence" value="ECO:0007669"/>
    <property type="project" value="UniProtKB-KW"/>
</dbReference>
<dbReference type="AlphaFoldDB" id="A0A0C5VR64"/>
<dbReference type="HOGENOM" id="CLU_063619_2_0_6"/>